<evidence type="ECO:0000313" key="6">
    <source>
        <dbReference type="Proteomes" id="UP000838756"/>
    </source>
</evidence>
<evidence type="ECO:0000256" key="2">
    <source>
        <dbReference type="SAM" id="Coils"/>
    </source>
</evidence>
<evidence type="ECO:0000256" key="3">
    <source>
        <dbReference type="SAM" id="MobiDB-lite"/>
    </source>
</evidence>
<keyword evidence="1" id="KW-0862">Zinc</keyword>
<dbReference type="EMBL" id="CAKXAJ010025706">
    <property type="protein sequence ID" value="CAH2242883.1"/>
    <property type="molecule type" value="Genomic_DNA"/>
</dbReference>
<dbReference type="GO" id="GO:0008270">
    <property type="term" value="F:zinc ion binding"/>
    <property type="evidence" value="ECO:0007669"/>
    <property type="project" value="UniProtKB-KW"/>
</dbReference>
<feature type="domain" description="C3H1-type" evidence="4">
    <location>
        <begin position="887"/>
        <end position="913"/>
    </location>
</feature>
<keyword evidence="1" id="KW-0863">Zinc-finger</keyword>
<keyword evidence="6" id="KW-1185">Reference proteome</keyword>
<feature type="region of interest" description="Disordered" evidence="3">
    <location>
        <begin position="156"/>
        <end position="187"/>
    </location>
</feature>
<gene>
    <name evidence="5" type="primary">jg26506</name>
    <name evidence="5" type="ORF">PAEG_LOCUS19102</name>
</gene>
<organism evidence="5 6">
    <name type="scientific">Pararge aegeria aegeria</name>
    <dbReference type="NCBI Taxonomy" id="348720"/>
    <lineage>
        <taxon>Eukaryota</taxon>
        <taxon>Metazoa</taxon>
        <taxon>Ecdysozoa</taxon>
        <taxon>Arthropoda</taxon>
        <taxon>Hexapoda</taxon>
        <taxon>Insecta</taxon>
        <taxon>Pterygota</taxon>
        <taxon>Neoptera</taxon>
        <taxon>Endopterygota</taxon>
        <taxon>Lepidoptera</taxon>
        <taxon>Glossata</taxon>
        <taxon>Ditrysia</taxon>
        <taxon>Papilionoidea</taxon>
        <taxon>Nymphalidae</taxon>
        <taxon>Satyrinae</taxon>
        <taxon>Satyrini</taxon>
        <taxon>Parargina</taxon>
        <taxon>Pararge</taxon>
    </lineage>
</organism>
<proteinExistence type="predicted"/>
<dbReference type="AlphaFoldDB" id="A0A8S4RZY2"/>
<protein>
    <submittedName>
        <fullName evidence="5">Jg26506 protein</fullName>
    </submittedName>
</protein>
<keyword evidence="1" id="KW-0479">Metal-binding</keyword>
<name>A0A8S4RZY2_9NEOP</name>
<dbReference type="InterPro" id="IPR000571">
    <property type="entry name" value="Znf_CCCH"/>
</dbReference>
<feature type="coiled-coil region" evidence="2">
    <location>
        <begin position="663"/>
        <end position="690"/>
    </location>
</feature>
<dbReference type="Proteomes" id="UP000838756">
    <property type="component" value="Unassembled WGS sequence"/>
</dbReference>
<dbReference type="PROSITE" id="PS50103">
    <property type="entry name" value="ZF_C3H1"/>
    <property type="match status" value="1"/>
</dbReference>
<keyword evidence="2" id="KW-0175">Coiled coil</keyword>
<sequence>MFSLFSCNERSVSCTRGTRRINISRKQDLFLGGRNNFSINKYLFNVVSDCNLFVMACVEAPLTNADSEMEEGEIVDEADDLSDISSEEEFLLRQRLQVLENYNNVLERKEAKRSSIGPGILEGTQRRAVYDYSGISGADADNGFAKLTLRITRDQKSFKTQQKQKRSKQVIKEGSKIKEQRRKNHRIKKKISVISDSETSDISEDEYRKKRRRLENAVSLSKVKQDTTTLKDRITKMLCGSKLEIPHTEVHTKIIESSEIPKDSFIQLHNKEKVNSINADKIQEISSSVPVLVCSDDTLIKPNEMLQNVIESSVIEEKADLHSDGNSDEDLELLRQLALKTKCVKLALPNEQMPSENKQALSEDEDSDTAELRMICLKSAFLKKAIEIKQKQKLQKRLSQSSIVPDDFDIHTENDINVDNNTDIESVDMDIGSDAEDKGKIINDCTQKNEIQTNSGECDKAISEKKILKDELEDDEDLLRAKLLTSLSKNLPHLVEINDEDSVLAKPETNSENTAKNQPQQQEKKFIIHLRESDSEGENEATKNLTKMHLKLSEQQEFQNKLDLFLKSTRMEVEKKKLPDVVQKPIQKPSEKLVIKAMNHLPKSEQIEYKNLVKRMAELEKLKQARQNAVDNRIPMLKETLKPRNISLEAYKIAYSKKIEYKIAQSRKKIAEESEKMLKLKEEATKLSQRYKIVATELRNIATAITINKKQQRVLQNSLFKIRHQHQMLIKSSPTKHSSSQHIQIDHSHDKIITWTKLQKENDPSKKEHKNPDMLKSVKVSVINNFNNENIQVHPRLSVQVDTSNNKKVVKMPKSPLKDRVVDIKMSSSQKTHVNELNSEQLVGTSIMEKETIRRSNDEAESYNTIQDVNDYKSPLDSLQCKTWEEDPNGVLCPFEVGGSCRDTDCQYLHPKPHKTE</sequence>
<evidence type="ECO:0000313" key="5">
    <source>
        <dbReference type="EMBL" id="CAH2242883.1"/>
    </source>
</evidence>
<comment type="caution">
    <text evidence="5">The sequence shown here is derived from an EMBL/GenBank/DDBJ whole genome shotgun (WGS) entry which is preliminary data.</text>
</comment>
<accession>A0A8S4RZY2</accession>
<dbReference type="OrthoDB" id="8197317at2759"/>
<feature type="zinc finger region" description="C3H1-type" evidence="1">
    <location>
        <begin position="887"/>
        <end position="913"/>
    </location>
</feature>
<evidence type="ECO:0000259" key="4">
    <source>
        <dbReference type="PROSITE" id="PS50103"/>
    </source>
</evidence>
<reference evidence="5" key="1">
    <citation type="submission" date="2022-03" db="EMBL/GenBank/DDBJ databases">
        <authorList>
            <person name="Lindestad O."/>
        </authorList>
    </citation>
    <scope>NUCLEOTIDE SEQUENCE</scope>
</reference>
<evidence type="ECO:0000256" key="1">
    <source>
        <dbReference type="PROSITE-ProRule" id="PRU00723"/>
    </source>
</evidence>